<evidence type="ECO:0000313" key="2">
    <source>
        <dbReference type="EMBL" id="GEX01960.1"/>
    </source>
</evidence>
<dbReference type="GO" id="GO:0003676">
    <property type="term" value="F:nucleic acid binding"/>
    <property type="evidence" value="ECO:0007669"/>
    <property type="project" value="InterPro"/>
</dbReference>
<dbReference type="EMBL" id="BKCJ010085332">
    <property type="protein sequence ID" value="GEX01960.1"/>
    <property type="molecule type" value="Genomic_DNA"/>
</dbReference>
<gene>
    <name evidence="2" type="ORF">Tci_273935</name>
</gene>
<dbReference type="PANTHER" id="PTHR35046:SF9">
    <property type="entry name" value="RNA-DIRECTED DNA POLYMERASE"/>
    <property type="match status" value="1"/>
</dbReference>
<sequence length="443" mass="50865">MAPTTRTIANTSANNEPVTRQYVEDALAQLREMIVGLGAQNNHGARQANQFSRLAKVEFSKLYREDVMGWIFICDQFFLIDNTPEEERVKIIHVHLFDKALLWHRQMIKSKGDNVSWTEYKDVITLWFGSVYDDLMAALKNVKYDKSAKEYQDVFDNLLCRVKKIEKVEVMGGAELMMLSIYPNTGLQLMSMEQAEPTKATFEPKLQEKKWLPKLTGFDYEVVYKKGTDNAAVDALSRREDTILASLLKGETKKHYALHNGQLLRKEKLVVGNNESLRIDLLAHFHNDAIGGHSRKCKPDLSAYPSLLQPLHIPKTLWTSISMDFIEVLPKSHGYTVIFVVVDKLAKYRHFIPMAHPFTAVQVAQVFLNHVCNLHGVLESIVSDRDMVFLIIFWKEMFKLLHVKLLLSISYHPQIDGQTEVVNRCLEGYLRCMTGEHPKGWVK</sequence>
<name>A0A699H1H6_TANCI</name>
<dbReference type="PROSITE" id="PS50994">
    <property type="entry name" value="INTEGRASE"/>
    <property type="match status" value="1"/>
</dbReference>
<evidence type="ECO:0000259" key="1">
    <source>
        <dbReference type="PROSITE" id="PS50994"/>
    </source>
</evidence>
<accession>A0A699H1H6</accession>
<dbReference type="Pfam" id="PF03732">
    <property type="entry name" value="Retrotrans_gag"/>
    <property type="match status" value="1"/>
</dbReference>
<dbReference type="InterPro" id="IPR036397">
    <property type="entry name" value="RNaseH_sf"/>
</dbReference>
<feature type="domain" description="Integrase catalytic" evidence="1">
    <location>
        <begin position="310"/>
        <end position="443"/>
    </location>
</feature>
<dbReference type="InterPro" id="IPR005162">
    <property type="entry name" value="Retrotrans_gag_dom"/>
</dbReference>
<proteinExistence type="predicted"/>
<organism evidence="2">
    <name type="scientific">Tanacetum cinerariifolium</name>
    <name type="common">Dalmatian daisy</name>
    <name type="synonym">Chrysanthemum cinerariifolium</name>
    <dbReference type="NCBI Taxonomy" id="118510"/>
    <lineage>
        <taxon>Eukaryota</taxon>
        <taxon>Viridiplantae</taxon>
        <taxon>Streptophyta</taxon>
        <taxon>Embryophyta</taxon>
        <taxon>Tracheophyta</taxon>
        <taxon>Spermatophyta</taxon>
        <taxon>Magnoliopsida</taxon>
        <taxon>eudicotyledons</taxon>
        <taxon>Gunneridae</taxon>
        <taxon>Pentapetalae</taxon>
        <taxon>asterids</taxon>
        <taxon>campanulids</taxon>
        <taxon>Asterales</taxon>
        <taxon>Asteraceae</taxon>
        <taxon>Asteroideae</taxon>
        <taxon>Anthemideae</taxon>
        <taxon>Anthemidinae</taxon>
        <taxon>Tanacetum</taxon>
    </lineage>
</organism>
<comment type="caution">
    <text evidence="2">The sequence shown here is derived from an EMBL/GenBank/DDBJ whole genome shotgun (WGS) entry which is preliminary data.</text>
</comment>
<dbReference type="AlphaFoldDB" id="A0A699H1H6"/>
<dbReference type="Gene3D" id="3.30.420.10">
    <property type="entry name" value="Ribonuclease H-like superfamily/Ribonuclease H"/>
    <property type="match status" value="1"/>
</dbReference>
<reference evidence="2" key="1">
    <citation type="journal article" date="2019" name="Sci. Rep.">
        <title>Draft genome of Tanacetum cinerariifolium, the natural source of mosquito coil.</title>
        <authorList>
            <person name="Yamashiro T."/>
            <person name="Shiraishi A."/>
            <person name="Satake H."/>
            <person name="Nakayama K."/>
        </authorList>
    </citation>
    <scope>NUCLEOTIDE SEQUENCE</scope>
</reference>
<dbReference type="InterPro" id="IPR001584">
    <property type="entry name" value="Integrase_cat-core"/>
</dbReference>
<dbReference type="GO" id="GO:0015074">
    <property type="term" value="P:DNA integration"/>
    <property type="evidence" value="ECO:0007669"/>
    <property type="project" value="InterPro"/>
</dbReference>
<protein>
    <recommendedName>
        <fullName evidence="1">Integrase catalytic domain-containing protein</fullName>
    </recommendedName>
</protein>
<dbReference type="PANTHER" id="PTHR35046">
    <property type="entry name" value="ZINC KNUCKLE (CCHC-TYPE) FAMILY PROTEIN"/>
    <property type="match status" value="1"/>
</dbReference>
<dbReference type="SUPFAM" id="SSF53098">
    <property type="entry name" value="Ribonuclease H-like"/>
    <property type="match status" value="1"/>
</dbReference>
<dbReference type="InterPro" id="IPR012337">
    <property type="entry name" value="RNaseH-like_sf"/>
</dbReference>